<dbReference type="SUPFAM" id="SSF52266">
    <property type="entry name" value="SGNH hydrolase"/>
    <property type="match status" value="1"/>
</dbReference>
<dbReference type="PANTHER" id="PTHR30383">
    <property type="entry name" value="THIOESTERASE 1/PROTEASE 1/LYSOPHOSPHOLIPASE L1"/>
    <property type="match status" value="1"/>
</dbReference>
<dbReference type="InterPro" id="IPR036514">
    <property type="entry name" value="SGNH_hydro_sf"/>
</dbReference>
<keyword evidence="3" id="KW-1185">Reference proteome</keyword>
<organism evidence="2 3">
    <name type="scientific">Aspergillus cavernicola</name>
    <dbReference type="NCBI Taxonomy" id="176166"/>
    <lineage>
        <taxon>Eukaryota</taxon>
        <taxon>Fungi</taxon>
        <taxon>Dikarya</taxon>
        <taxon>Ascomycota</taxon>
        <taxon>Pezizomycotina</taxon>
        <taxon>Eurotiomycetes</taxon>
        <taxon>Eurotiomycetidae</taxon>
        <taxon>Eurotiales</taxon>
        <taxon>Aspergillaceae</taxon>
        <taxon>Aspergillus</taxon>
        <taxon>Aspergillus subgen. Nidulantes</taxon>
    </lineage>
</organism>
<sequence length="371" mass="38849">MRPNAVLIHTGTNDMNQPFDTDTAPTRLAGLIDNVAERCPDAAILVAKIISAWVAGTMSRINAFNEEVPGIVEMDSIPIIQGDIWYSAIVEAGKNGWLGVPVPAEINPRAGCCILLPVWYPKGEIVSGIGVGTGVRFGDIDGDGINDYLWVSSKGAVTAYLDTAGSSADEVVWIPQAEIASGDNRGKSTWEPQGEIASGVSGATETESSLLISMEMPVMITFGIGAAAGVRVADVNKDGRADYLWLSDEGAVTFYTNTQVASSSLLRWWPQGEIGSGAGVPRGNITFADHNGNGRTEGANPSRVTWVPQGEIASGIEEYGGGHFADLNGDGQADYLYIAPNGAGTIAMGVGGNGKGIRFADINGDGRVEYP</sequence>
<name>A0ABR4HWD1_9EURO</name>
<dbReference type="PANTHER" id="PTHR30383:SF5">
    <property type="entry name" value="SGNH HYDROLASE-TYPE ESTERASE DOMAIN-CONTAINING PROTEIN"/>
    <property type="match status" value="1"/>
</dbReference>
<comment type="caution">
    <text evidence="2">The sequence shown here is derived from an EMBL/GenBank/DDBJ whole genome shotgun (WGS) entry which is preliminary data.</text>
</comment>
<evidence type="ECO:0008006" key="4">
    <source>
        <dbReference type="Google" id="ProtNLM"/>
    </source>
</evidence>
<reference evidence="2 3" key="1">
    <citation type="submission" date="2024-07" db="EMBL/GenBank/DDBJ databases">
        <title>Section-level genome sequencing and comparative genomics of Aspergillus sections Usti and Cavernicolus.</title>
        <authorList>
            <consortium name="Lawrence Berkeley National Laboratory"/>
            <person name="Nybo J.L."/>
            <person name="Vesth T.C."/>
            <person name="Theobald S."/>
            <person name="Frisvad J.C."/>
            <person name="Larsen T.O."/>
            <person name="Kjaerboelling I."/>
            <person name="Rothschild-Mancinelli K."/>
            <person name="Lyhne E.K."/>
            <person name="Kogle M.E."/>
            <person name="Barry K."/>
            <person name="Clum A."/>
            <person name="Na H."/>
            <person name="Ledsgaard L."/>
            <person name="Lin J."/>
            <person name="Lipzen A."/>
            <person name="Kuo A."/>
            <person name="Riley R."/>
            <person name="Mondo S."/>
            <person name="LaButti K."/>
            <person name="Haridas S."/>
            <person name="Pangalinan J."/>
            <person name="Salamov A.A."/>
            <person name="Simmons B.A."/>
            <person name="Magnuson J.K."/>
            <person name="Chen J."/>
            <person name="Drula E."/>
            <person name="Henrissat B."/>
            <person name="Wiebenga A."/>
            <person name="Lubbers R.J."/>
            <person name="Gomes A.C."/>
            <person name="Makela M.R."/>
            <person name="Stajich J."/>
            <person name="Grigoriev I.V."/>
            <person name="Mortensen U.H."/>
            <person name="De vries R.P."/>
            <person name="Baker S.E."/>
            <person name="Andersen M.R."/>
        </authorList>
    </citation>
    <scope>NUCLEOTIDE SEQUENCE [LARGE SCALE GENOMIC DNA]</scope>
    <source>
        <strain evidence="2 3">CBS 600.67</strain>
    </source>
</reference>
<keyword evidence="1" id="KW-0732">Signal</keyword>
<dbReference type="Gene3D" id="3.40.50.1110">
    <property type="entry name" value="SGNH hydrolase"/>
    <property type="match status" value="1"/>
</dbReference>
<evidence type="ECO:0000313" key="2">
    <source>
        <dbReference type="EMBL" id="KAL2818983.1"/>
    </source>
</evidence>
<evidence type="ECO:0000313" key="3">
    <source>
        <dbReference type="Proteomes" id="UP001610335"/>
    </source>
</evidence>
<evidence type="ECO:0000256" key="1">
    <source>
        <dbReference type="ARBA" id="ARBA00022729"/>
    </source>
</evidence>
<proteinExistence type="predicted"/>
<accession>A0ABR4HWD1</accession>
<dbReference type="SUPFAM" id="SSF69318">
    <property type="entry name" value="Integrin alpha N-terminal domain"/>
    <property type="match status" value="1"/>
</dbReference>
<dbReference type="InterPro" id="IPR051532">
    <property type="entry name" value="Ester_Hydrolysis_Enzymes"/>
</dbReference>
<dbReference type="InterPro" id="IPR028994">
    <property type="entry name" value="Integrin_alpha_N"/>
</dbReference>
<dbReference type="EMBL" id="JBFXLS010000080">
    <property type="protein sequence ID" value="KAL2818983.1"/>
    <property type="molecule type" value="Genomic_DNA"/>
</dbReference>
<dbReference type="InterPro" id="IPR013517">
    <property type="entry name" value="FG-GAP"/>
</dbReference>
<protein>
    <recommendedName>
        <fullName evidence="4">SGNH hydrolase-type esterase domain-containing protein</fullName>
    </recommendedName>
</protein>
<dbReference type="Pfam" id="PF13517">
    <property type="entry name" value="FG-GAP_3"/>
    <property type="match status" value="1"/>
</dbReference>
<dbReference type="Proteomes" id="UP001610335">
    <property type="component" value="Unassembled WGS sequence"/>
</dbReference>
<gene>
    <name evidence="2" type="ORF">BDW59DRAFT_165267</name>
</gene>